<keyword evidence="2" id="KW-1185">Reference proteome</keyword>
<evidence type="ECO:0000313" key="1">
    <source>
        <dbReference type="EMBL" id="KAJ4480065.1"/>
    </source>
</evidence>
<gene>
    <name evidence="1" type="ORF">J3R30DRAFT_2573452</name>
</gene>
<reference evidence="1" key="1">
    <citation type="submission" date="2022-08" db="EMBL/GenBank/DDBJ databases">
        <title>A Global Phylogenomic Analysis of the Shiitake Genus Lentinula.</title>
        <authorList>
            <consortium name="DOE Joint Genome Institute"/>
            <person name="Sierra-Patev S."/>
            <person name="Min B."/>
            <person name="Naranjo-Ortiz M."/>
            <person name="Looney B."/>
            <person name="Konkel Z."/>
            <person name="Slot J.C."/>
            <person name="Sakamoto Y."/>
            <person name="Steenwyk J.L."/>
            <person name="Rokas A."/>
            <person name="Carro J."/>
            <person name="Camarero S."/>
            <person name="Ferreira P."/>
            <person name="Molpeceres G."/>
            <person name="Ruiz-Duenas F.J."/>
            <person name="Serrano A."/>
            <person name="Henrissat B."/>
            <person name="Drula E."/>
            <person name="Hughes K.W."/>
            <person name="Mata J.L."/>
            <person name="Ishikawa N.K."/>
            <person name="Vargas-Isla R."/>
            <person name="Ushijima S."/>
            <person name="Smith C.A."/>
            <person name="Ahrendt S."/>
            <person name="Andreopoulos W."/>
            <person name="He G."/>
            <person name="Labutti K."/>
            <person name="Lipzen A."/>
            <person name="Ng V."/>
            <person name="Riley R."/>
            <person name="Sandor L."/>
            <person name="Barry K."/>
            <person name="Martinez A.T."/>
            <person name="Xiao Y."/>
            <person name="Gibbons J.G."/>
            <person name="Terashima K."/>
            <person name="Grigoriev I.V."/>
            <person name="Hibbett D.S."/>
        </authorList>
    </citation>
    <scope>NUCLEOTIDE SEQUENCE</scope>
    <source>
        <strain evidence="1">JLM2183</strain>
    </source>
</reference>
<dbReference type="Proteomes" id="UP001150266">
    <property type="component" value="Unassembled WGS sequence"/>
</dbReference>
<accession>A0A9W9AE61</accession>
<protein>
    <submittedName>
        <fullName evidence="1">Uncharacterized protein</fullName>
    </submittedName>
</protein>
<dbReference type="EMBL" id="JAOTPV010000007">
    <property type="protein sequence ID" value="KAJ4480065.1"/>
    <property type="molecule type" value="Genomic_DNA"/>
</dbReference>
<sequence length="285" mass="31510">MFILQHAASIAFIVGYILPTTVYALPTPDLPTPDLPTTHLSAGTLANDSRNSRHLHGQPNWMVRVHATPNSDSTDLLHRFATKLSSVDLSKSISTSDAKLLPLHNYVDSEGKVHQDAIMIKYLKPSHSSGNPYHPEAMPTSENPVEVPFMINTASTSAFVLQKIGRLIKAGNIDNAPVLIIPGKIGASLEKTKVFQEGIPEKKAILLAEVKKVACEQVVSIAKEHQILYRALYEDLPVTFSGDKVESVLLYNWDSYGEIEKDVPEEELHSYCETCFDKSYTVDLE</sequence>
<comment type="caution">
    <text evidence="1">The sequence shown here is derived from an EMBL/GenBank/DDBJ whole genome shotgun (WGS) entry which is preliminary data.</text>
</comment>
<dbReference type="AlphaFoldDB" id="A0A9W9AE61"/>
<organism evidence="1 2">
    <name type="scientific">Lentinula aciculospora</name>
    <dbReference type="NCBI Taxonomy" id="153920"/>
    <lineage>
        <taxon>Eukaryota</taxon>
        <taxon>Fungi</taxon>
        <taxon>Dikarya</taxon>
        <taxon>Basidiomycota</taxon>
        <taxon>Agaricomycotina</taxon>
        <taxon>Agaricomycetes</taxon>
        <taxon>Agaricomycetidae</taxon>
        <taxon>Agaricales</taxon>
        <taxon>Marasmiineae</taxon>
        <taxon>Omphalotaceae</taxon>
        <taxon>Lentinula</taxon>
    </lineage>
</organism>
<proteinExistence type="predicted"/>
<name>A0A9W9AE61_9AGAR</name>
<evidence type="ECO:0000313" key="2">
    <source>
        <dbReference type="Proteomes" id="UP001150266"/>
    </source>
</evidence>